<organism evidence="2 3">
    <name type="scientific">Vibrio maritimus</name>
    <dbReference type="NCBI Taxonomy" id="990268"/>
    <lineage>
        <taxon>Bacteria</taxon>
        <taxon>Pseudomonadati</taxon>
        <taxon>Pseudomonadota</taxon>
        <taxon>Gammaproteobacteria</taxon>
        <taxon>Vibrionales</taxon>
        <taxon>Vibrionaceae</taxon>
        <taxon>Vibrio</taxon>
    </lineage>
</organism>
<comment type="caution">
    <text evidence="2">The sequence shown here is derived from an EMBL/GenBank/DDBJ whole genome shotgun (WGS) entry which is preliminary data.</text>
</comment>
<protein>
    <submittedName>
        <fullName evidence="2">Uncharacterized protein</fullName>
    </submittedName>
</protein>
<reference evidence="2 3" key="2">
    <citation type="submission" date="2014-09" db="EMBL/GenBank/DDBJ databases">
        <authorList>
            <consortium name="NBRP consortium"/>
            <person name="Sawabe T."/>
            <person name="Meirelles P."/>
            <person name="Nakanishi M."/>
            <person name="Sayaka M."/>
            <person name="Hattori M."/>
            <person name="Ohkuma M."/>
        </authorList>
    </citation>
    <scope>NUCLEOTIDE SEQUENCE [LARGE SCALE GENOMIC DNA]</scope>
    <source>
        <strain evidence="2 3">JCM 19240</strain>
    </source>
</reference>
<dbReference type="AlphaFoldDB" id="A0A090TC60"/>
<keyword evidence="3" id="KW-1185">Reference proteome</keyword>
<sequence length="54" mass="5711">MFELDENQILTVSGAEEGSSGGGGGSSEENGRPRPPVSTEEDRWRSGYSSNGYS</sequence>
<gene>
    <name evidence="2" type="ORF">JCM19240_3859</name>
</gene>
<dbReference type="EMBL" id="BBMT01000013">
    <property type="protein sequence ID" value="GAL36893.1"/>
    <property type="molecule type" value="Genomic_DNA"/>
</dbReference>
<evidence type="ECO:0000313" key="3">
    <source>
        <dbReference type="Proteomes" id="UP000029224"/>
    </source>
</evidence>
<reference evidence="2 3" key="1">
    <citation type="submission" date="2014-09" db="EMBL/GenBank/DDBJ databases">
        <title>Vibrio maritimus JCM 19240. (C210) whole genome shotgun sequence.</title>
        <authorList>
            <person name="Sawabe T."/>
            <person name="Meirelles P."/>
            <person name="Nakanishi M."/>
            <person name="Sayaka M."/>
            <person name="Hattori M."/>
            <person name="Ohkuma M."/>
        </authorList>
    </citation>
    <scope>NUCLEOTIDE SEQUENCE [LARGE SCALE GENOMIC DNA]</scope>
    <source>
        <strain evidence="2 3">JCM 19240</strain>
    </source>
</reference>
<evidence type="ECO:0000256" key="1">
    <source>
        <dbReference type="SAM" id="MobiDB-lite"/>
    </source>
</evidence>
<name>A0A090TC60_9VIBR</name>
<proteinExistence type="predicted"/>
<accession>A0A090TC60</accession>
<feature type="region of interest" description="Disordered" evidence="1">
    <location>
        <begin position="1"/>
        <end position="54"/>
    </location>
</feature>
<dbReference type="Proteomes" id="UP000029224">
    <property type="component" value="Unassembled WGS sequence"/>
</dbReference>
<evidence type="ECO:0000313" key="2">
    <source>
        <dbReference type="EMBL" id="GAL36893.1"/>
    </source>
</evidence>